<reference evidence="11 12" key="1">
    <citation type="submission" date="2017-03" db="EMBL/GenBank/DDBJ databases">
        <title>Genome of the blue death feigning beetle - Asbolus verrucosus.</title>
        <authorList>
            <person name="Rider S.D."/>
        </authorList>
    </citation>
    <scope>NUCLEOTIDE SEQUENCE [LARGE SCALE GENOMIC DNA]</scope>
    <source>
        <strain evidence="11">Butters</strain>
        <tissue evidence="11">Head and leg muscle</tissue>
    </source>
</reference>
<dbReference type="GO" id="GO:0006508">
    <property type="term" value="P:proteolysis"/>
    <property type="evidence" value="ECO:0007669"/>
    <property type="project" value="UniProtKB-KW"/>
</dbReference>
<comment type="caution">
    <text evidence="11">The sequence shown here is derived from an EMBL/GenBank/DDBJ whole genome shotgun (WGS) entry which is preliminary data.</text>
</comment>
<evidence type="ECO:0000256" key="3">
    <source>
        <dbReference type="ARBA" id="ARBA00022670"/>
    </source>
</evidence>
<dbReference type="Pfam" id="PF16030">
    <property type="entry name" value="GD_N"/>
    <property type="match status" value="1"/>
</dbReference>
<evidence type="ECO:0000256" key="4">
    <source>
        <dbReference type="ARBA" id="ARBA00022729"/>
    </source>
</evidence>
<dbReference type="InterPro" id="IPR001254">
    <property type="entry name" value="Trypsin_dom"/>
</dbReference>
<feature type="compositionally biased region" description="Low complexity" evidence="9">
    <location>
        <begin position="121"/>
        <end position="132"/>
    </location>
</feature>
<keyword evidence="6" id="KW-0720">Serine protease</keyword>
<dbReference type="InterPro" id="IPR051333">
    <property type="entry name" value="CLIP_Serine_Protease"/>
</dbReference>
<dbReference type="CDD" id="cd00190">
    <property type="entry name" value="Tryp_SPc"/>
    <property type="match status" value="1"/>
</dbReference>
<dbReference type="InterPro" id="IPR031986">
    <property type="entry name" value="GD_N"/>
</dbReference>
<dbReference type="GO" id="GO:0004252">
    <property type="term" value="F:serine-type endopeptidase activity"/>
    <property type="evidence" value="ECO:0007669"/>
    <property type="project" value="InterPro"/>
</dbReference>
<evidence type="ECO:0000256" key="5">
    <source>
        <dbReference type="ARBA" id="ARBA00022801"/>
    </source>
</evidence>
<evidence type="ECO:0000313" key="11">
    <source>
        <dbReference type="EMBL" id="RZC40314.1"/>
    </source>
</evidence>
<keyword evidence="7" id="KW-0865">Zymogen</keyword>
<keyword evidence="12" id="KW-1185">Reference proteome</keyword>
<keyword evidence="5" id="KW-0378">Hydrolase</keyword>
<keyword evidence="4" id="KW-0732">Signal</keyword>
<feature type="region of interest" description="Disordered" evidence="9">
    <location>
        <begin position="104"/>
        <end position="132"/>
    </location>
</feature>
<dbReference type="Gene3D" id="2.40.10.10">
    <property type="entry name" value="Trypsin-like serine proteases"/>
    <property type="match status" value="1"/>
</dbReference>
<keyword evidence="2" id="KW-0964">Secreted</keyword>
<dbReference type="PANTHER" id="PTHR24260">
    <property type="match status" value="1"/>
</dbReference>
<dbReference type="PROSITE" id="PS00134">
    <property type="entry name" value="TRYPSIN_HIS"/>
    <property type="match status" value="1"/>
</dbReference>
<dbReference type="EMBL" id="QDEB01027133">
    <property type="protein sequence ID" value="RZC40314.1"/>
    <property type="molecule type" value="Genomic_DNA"/>
</dbReference>
<proteinExistence type="predicted"/>
<dbReference type="PANTHER" id="PTHR24260:SF143">
    <property type="entry name" value="SERINE PROTEASE GD-LIKE PROTEIN"/>
    <property type="match status" value="1"/>
</dbReference>
<evidence type="ECO:0000256" key="2">
    <source>
        <dbReference type="ARBA" id="ARBA00022525"/>
    </source>
</evidence>
<keyword evidence="3 11" id="KW-0645">Protease</keyword>
<feature type="non-terminal residue" evidence="11">
    <location>
        <position position="391"/>
    </location>
</feature>
<gene>
    <name evidence="11" type="ORF">BDFB_006611</name>
</gene>
<dbReference type="InterPro" id="IPR018114">
    <property type="entry name" value="TRYPSIN_HIS"/>
</dbReference>
<evidence type="ECO:0000256" key="8">
    <source>
        <dbReference type="ARBA" id="ARBA00023157"/>
    </source>
</evidence>
<evidence type="ECO:0000256" key="6">
    <source>
        <dbReference type="ARBA" id="ARBA00022825"/>
    </source>
</evidence>
<dbReference type="PRINTS" id="PR00722">
    <property type="entry name" value="CHYMOTRYPSIN"/>
</dbReference>
<dbReference type="STRING" id="1661398.A0A482W5D6"/>
<keyword evidence="8" id="KW-1015">Disulfide bond</keyword>
<dbReference type="SMART" id="SM00020">
    <property type="entry name" value="Tryp_SPc"/>
    <property type="match status" value="1"/>
</dbReference>
<feature type="non-terminal residue" evidence="11">
    <location>
        <position position="1"/>
    </location>
</feature>
<dbReference type="FunFam" id="2.40.10.10:FF:000146">
    <property type="entry name" value="Serine protease 53"/>
    <property type="match status" value="1"/>
</dbReference>
<evidence type="ECO:0000256" key="9">
    <source>
        <dbReference type="SAM" id="MobiDB-lite"/>
    </source>
</evidence>
<accession>A0A482W5D6</accession>
<evidence type="ECO:0000259" key="10">
    <source>
        <dbReference type="PROSITE" id="PS50240"/>
    </source>
</evidence>
<dbReference type="SUPFAM" id="SSF50494">
    <property type="entry name" value="Trypsin-like serine proteases"/>
    <property type="match status" value="1"/>
</dbReference>
<name>A0A482W5D6_ASBVE</name>
<dbReference type="OrthoDB" id="238681at2759"/>
<dbReference type="InterPro" id="IPR009003">
    <property type="entry name" value="Peptidase_S1_PA"/>
</dbReference>
<evidence type="ECO:0000256" key="1">
    <source>
        <dbReference type="ARBA" id="ARBA00004613"/>
    </source>
</evidence>
<feature type="domain" description="Peptidase S1" evidence="10">
    <location>
        <begin position="142"/>
        <end position="391"/>
    </location>
</feature>
<dbReference type="PROSITE" id="PS50240">
    <property type="entry name" value="TRYPSIN_DOM"/>
    <property type="match status" value="1"/>
</dbReference>
<dbReference type="Pfam" id="PF00089">
    <property type="entry name" value="Trypsin"/>
    <property type="match status" value="1"/>
</dbReference>
<comment type="subcellular location">
    <subcellularLocation>
        <location evidence="1">Secreted</location>
    </subcellularLocation>
</comment>
<organism evidence="11 12">
    <name type="scientific">Asbolus verrucosus</name>
    <name type="common">Desert ironclad beetle</name>
    <dbReference type="NCBI Taxonomy" id="1661398"/>
    <lineage>
        <taxon>Eukaryota</taxon>
        <taxon>Metazoa</taxon>
        <taxon>Ecdysozoa</taxon>
        <taxon>Arthropoda</taxon>
        <taxon>Hexapoda</taxon>
        <taxon>Insecta</taxon>
        <taxon>Pterygota</taxon>
        <taxon>Neoptera</taxon>
        <taxon>Endopterygota</taxon>
        <taxon>Coleoptera</taxon>
        <taxon>Polyphaga</taxon>
        <taxon>Cucujiformia</taxon>
        <taxon>Tenebrionidae</taxon>
        <taxon>Pimeliinae</taxon>
        <taxon>Asbolus</taxon>
    </lineage>
</organism>
<dbReference type="InterPro" id="IPR043504">
    <property type="entry name" value="Peptidase_S1_PA_chymotrypsin"/>
</dbReference>
<dbReference type="GO" id="GO:0005576">
    <property type="term" value="C:extracellular region"/>
    <property type="evidence" value="ECO:0007669"/>
    <property type="project" value="UniProtKB-SubCell"/>
</dbReference>
<sequence length="391" mass="43347">LQVDRNGEIYGTIGVYTLDENIVRLNVELSLGNRVNNYNGQIELMYPKEQVVNDIFQQKPIKYKLFFPRWENIPPKVTRISVNGQVVCSGPPIANSKNPYFNGNGHLPAVSQRKNQPPRPASTSPPSSSDICGSPVVPNPLVVNGVSVPRGAFPWLAAMFSVTSTGLEYKCSGSLISKKHVVTAAHCVEQGRKRIRADTLVFVLGKLNIKRWSLSEGEKIIEAEDIKVHPDYKPLTSDADIAVAILSEEVQFTRYIRPICLWSESDDLDVVIGQKGKVVGWGRDESNNTMTAEPKQTTIPIVSQEQCLWSGEAFKYVTSARTFCAGDRNGTGPCNGDSGSGFIMKRNGRWVLRGVVSISTYDQNTQTCDLSNYVVFTDTSKFKKWLFSFIS</sequence>
<evidence type="ECO:0000256" key="7">
    <source>
        <dbReference type="ARBA" id="ARBA00023145"/>
    </source>
</evidence>
<protein>
    <submittedName>
        <fullName evidence="11">Serine protease gd-like</fullName>
    </submittedName>
</protein>
<dbReference type="Proteomes" id="UP000292052">
    <property type="component" value="Unassembled WGS sequence"/>
</dbReference>
<dbReference type="AlphaFoldDB" id="A0A482W5D6"/>
<dbReference type="InterPro" id="IPR001314">
    <property type="entry name" value="Peptidase_S1A"/>
</dbReference>
<evidence type="ECO:0000313" key="12">
    <source>
        <dbReference type="Proteomes" id="UP000292052"/>
    </source>
</evidence>